<sequence>MSIAFYTGARSFEEAWPRLSERLDRVIDGGQFTNGPEVARLEQALERYTGARHAIAVGNATDALILLLQAAGIGPGDEVIVPGYSFFATASCVAHAGATPVFCDIDPATYAIDPAGIEARITERTRAIMPVHLFTQMADMPAILDIARRHGLQVLEDSAEGIGMFSGGVHAGLHGRGGVLSFFPTKTLGAIGDAGMILTDDAGLAARARRLRSHGQEAGQPYIHHEIGWNSRMDDVQAAVIAVRLESLAANIARRAHLAALYDRELAAVPQVSTPVIQAGSEAANAVYYVYLIEADDRDGLVEHLTARGIGTEVYYPLPLHLQPAFAELGGRPGQLPHAERAAGRAVGLPMYPDLTDEEARLVCRAVQEFYAEVAAR</sequence>
<dbReference type="InterPro" id="IPR015421">
    <property type="entry name" value="PyrdxlP-dep_Trfase_major"/>
</dbReference>
<dbReference type="GO" id="GO:0008483">
    <property type="term" value="F:transaminase activity"/>
    <property type="evidence" value="ECO:0007669"/>
    <property type="project" value="TreeGrafter"/>
</dbReference>
<evidence type="ECO:0000313" key="6">
    <source>
        <dbReference type="EMBL" id="PLT44685.1"/>
    </source>
</evidence>
<dbReference type="PANTHER" id="PTHR30244">
    <property type="entry name" value="TRANSAMINASE"/>
    <property type="match status" value="1"/>
</dbReference>
<dbReference type="OrthoDB" id="9810913at2"/>
<comment type="similarity">
    <text evidence="2 5">Belongs to the DegT/DnrJ/EryC1 family.</text>
</comment>
<keyword evidence="7" id="KW-1185">Reference proteome</keyword>
<dbReference type="CDD" id="cd00616">
    <property type="entry name" value="AHBA_syn"/>
    <property type="match status" value="1"/>
</dbReference>
<feature type="active site" description="Proton acceptor" evidence="3">
    <location>
        <position position="186"/>
    </location>
</feature>
<dbReference type="InterPro" id="IPR000653">
    <property type="entry name" value="DegT/StrS_aminotransferase"/>
</dbReference>
<dbReference type="RefSeq" id="WP_043111006.1">
    <property type="nucleotide sequence ID" value="NZ_BIMM01000029.1"/>
</dbReference>
<comment type="caution">
    <text evidence="6">The sequence shown here is derived from an EMBL/GenBank/DDBJ whole genome shotgun (WGS) entry which is preliminary data.</text>
</comment>
<dbReference type="AlphaFoldDB" id="A0A2N5N2X8"/>
<dbReference type="InterPro" id="IPR015422">
    <property type="entry name" value="PyrdxlP-dep_Trfase_small"/>
</dbReference>
<accession>A0A2N5N2X8</accession>
<dbReference type="Pfam" id="PF01041">
    <property type="entry name" value="DegT_DnrJ_EryC1"/>
    <property type="match status" value="1"/>
</dbReference>
<evidence type="ECO:0000256" key="3">
    <source>
        <dbReference type="PIRSR" id="PIRSR000390-1"/>
    </source>
</evidence>
<protein>
    <submittedName>
        <fullName evidence="6">Pleiotropic regulatory protein</fullName>
    </submittedName>
</protein>
<dbReference type="SUPFAM" id="SSF53383">
    <property type="entry name" value="PLP-dependent transferases"/>
    <property type="match status" value="1"/>
</dbReference>
<name>A0A2N5N2X8_9BACL</name>
<gene>
    <name evidence="6" type="ORF">B8V81_3116</name>
</gene>
<keyword evidence="1 4" id="KW-0663">Pyridoxal phosphate</keyword>
<feature type="modified residue" description="N6-(pyridoxal phosphate)lysine" evidence="4">
    <location>
        <position position="186"/>
    </location>
</feature>
<dbReference type="PANTHER" id="PTHR30244:SF36">
    <property type="entry name" value="3-OXO-GLUCOSE-6-PHOSPHATE:GLUTAMATE AMINOTRANSFERASE"/>
    <property type="match status" value="1"/>
</dbReference>
<dbReference type="GO" id="GO:0000271">
    <property type="term" value="P:polysaccharide biosynthetic process"/>
    <property type="evidence" value="ECO:0007669"/>
    <property type="project" value="TreeGrafter"/>
</dbReference>
<organism evidence="6 7">
    <name type="scientific">Paenibacillus pasadenensis</name>
    <dbReference type="NCBI Taxonomy" id="217090"/>
    <lineage>
        <taxon>Bacteria</taxon>
        <taxon>Bacillati</taxon>
        <taxon>Bacillota</taxon>
        <taxon>Bacilli</taxon>
        <taxon>Bacillales</taxon>
        <taxon>Paenibacillaceae</taxon>
        <taxon>Paenibacillus</taxon>
    </lineage>
</organism>
<evidence type="ECO:0000256" key="2">
    <source>
        <dbReference type="ARBA" id="ARBA00037999"/>
    </source>
</evidence>
<evidence type="ECO:0000256" key="1">
    <source>
        <dbReference type="ARBA" id="ARBA00022898"/>
    </source>
</evidence>
<evidence type="ECO:0000313" key="7">
    <source>
        <dbReference type="Proteomes" id="UP000234789"/>
    </source>
</evidence>
<dbReference type="InterPro" id="IPR015424">
    <property type="entry name" value="PyrdxlP-dep_Trfase"/>
</dbReference>
<dbReference type="EMBL" id="NFEZ01000004">
    <property type="protein sequence ID" value="PLT44685.1"/>
    <property type="molecule type" value="Genomic_DNA"/>
</dbReference>
<reference evidence="6 7" key="1">
    <citation type="submission" date="2017-05" db="EMBL/GenBank/DDBJ databases">
        <title>Functional genome analysis of Paenibacillus pasadenensis strain R16: insights on endophytic life style and antifungal activity.</title>
        <authorList>
            <person name="Passera A."/>
            <person name="Marcolungo L."/>
            <person name="Casati P."/>
            <person name="Brasca M."/>
            <person name="Quaglino F."/>
            <person name="Delledonne M."/>
        </authorList>
    </citation>
    <scope>NUCLEOTIDE SEQUENCE [LARGE SCALE GENOMIC DNA]</scope>
    <source>
        <strain evidence="6 7">R16</strain>
    </source>
</reference>
<dbReference type="Proteomes" id="UP000234789">
    <property type="component" value="Unassembled WGS sequence"/>
</dbReference>
<evidence type="ECO:0000256" key="5">
    <source>
        <dbReference type="RuleBase" id="RU004508"/>
    </source>
</evidence>
<proteinExistence type="inferred from homology"/>
<dbReference type="Gene3D" id="3.90.1150.10">
    <property type="entry name" value="Aspartate Aminotransferase, domain 1"/>
    <property type="match status" value="1"/>
</dbReference>
<dbReference type="PIRSF" id="PIRSF000390">
    <property type="entry name" value="PLP_StrS"/>
    <property type="match status" value="1"/>
</dbReference>
<dbReference type="GO" id="GO:0030170">
    <property type="term" value="F:pyridoxal phosphate binding"/>
    <property type="evidence" value="ECO:0007669"/>
    <property type="project" value="TreeGrafter"/>
</dbReference>
<dbReference type="Gene3D" id="3.40.640.10">
    <property type="entry name" value="Type I PLP-dependent aspartate aminotransferase-like (Major domain)"/>
    <property type="match status" value="1"/>
</dbReference>
<evidence type="ECO:0000256" key="4">
    <source>
        <dbReference type="PIRSR" id="PIRSR000390-2"/>
    </source>
</evidence>